<reference evidence="3" key="1">
    <citation type="submission" date="2020-06" db="EMBL/GenBank/DDBJ databases">
        <authorList>
            <person name="Li T."/>
            <person name="Hu X."/>
            <person name="Zhang T."/>
            <person name="Song X."/>
            <person name="Zhang H."/>
            <person name="Dai N."/>
            <person name="Sheng W."/>
            <person name="Hou X."/>
            <person name="Wei L."/>
        </authorList>
    </citation>
    <scope>NUCLEOTIDE SEQUENCE</scope>
    <source>
        <strain evidence="3">G02</strain>
        <tissue evidence="3">Leaf</tissue>
    </source>
</reference>
<evidence type="ECO:0000256" key="2">
    <source>
        <dbReference type="SAM" id="MobiDB-lite"/>
    </source>
</evidence>
<proteinExistence type="inferred from homology"/>
<accession>A0AAW2UPB5</accession>
<organism evidence="3">
    <name type="scientific">Sesamum radiatum</name>
    <name type="common">Black benniseed</name>
    <dbReference type="NCBI Taxonomy" id="300843"/>
    <lineage>
        <taxon>Eukaryota</taxon>
        <taxon>Viridiplantae</taxon>
        <taxon>Streptophyta</taxon>
        <taxon>Embryophyta</taxon>
        <taxon>Tracheophyta</taxon>
        <taxon>Spermatophyta</taxon>
        <taxon>Magnoliopsida</taxon>
        <taxon>eudicotyledons</taxon>
        <taxon>Gunneridae</taxon>
        <taxon>Pentapetalae</taxon>
        <taxon>asterids</taxon>
        <taxon>lamiids</taxon>
        <taxon>Lamiales</taxon>
        <taxon>Pedaliaceae</taxon>
        <taxon>Sesamum</taxon>
    </lineage>
</organism>
<feature type="region of interest" description="Disordered" evidence="2">
    <location>
        <begin position="1"/>
        <end position="52"/>
    </location>
</feature>
<evidence type="ECO:0000313" key="3">
    <source>
        <dbReference type="EMBL" id="KAL0418202.1"/>
    </source>
</evidence>
<dbReference type="Pfam" id="PF04520">
    <property type="entry name" value="Senescence_reg"/>
    <property type="match status" value="1"/>
</dbReference>
<dbReference type="GO" id="GO:0010150">
    <property type="term" value="P:leaf senescence"/>
    <property type="evidence" value="ECO:0007669"/>
    <property type="project" value="UniProtKB-ARBA"/>
</dbReference>
<dbReference type="InterPro" id="IPR007608">
    <property type="entry name" value="Senescence_reg_S40"/>
</dbReference>
<dbReference type="PANTHER" id="PTHR46525:SF2">
    <property type="entry name" value="EMB|CAB72159.1"/>
    <property type="match status" value="1"/>
</dbReference>
<dbReference type="PANTHER" id="PTHR46525">
    <property type="entry name" value="EMB|CAB72159.1"/>
    <property type="match status" value="1"/>
</dbReference>
<feature type="compositionally biased region" description="Basic residues" evidence="2">
    <location>
        <begin position="19"/>
        <end position="42"/>
    </location>
</feature>
<reference evidence="3" key="2">
    <citation type="journal article" date="2024" name="Plant">
        <title>Genomic evolution and insights into agronomic trait innovations of Sesamum species.</title>
        <authorList>
            <person name="Miao H."/>
            <person name="Wang L."/>
            <person name="Qu L."/>
            <person name="Liu H."/>
            <person name="Sun Y."/>
            <person name="Le M."/>
            <person name="Wang Q."/>
            <person name="Wei S."/>
            <person name="Zheng Y."/>
            <person name="Lin W."/>
            <person name="Duan Y."/>
            <person name="Cao H."/>
            <person name="Xiong S."/>
            <person name="Wang X."/>
            <person name="Wei L."/>
            <person name="Li C."/>
            <person name="Ma Q."/>
            <person name="Ju M."/>
            <person name="Zhao R."/>
            <person name="Li G."/>
            <person name="Mu C."/>
            <person name="Tian Q."/>
            <person name="Mei H."/>
            <person name="Zhang T."/>
            <person name="Gao T."/>
            <person name="Zhang H."/>
        </authorList>
    </citation>
    <scope>NUCLEOTIDE SEQUENCE</scope>
    <source>
        <strain evidence="3">G02</strain>
    </source>
</reference>
<dbReference type="EMBL" id="JACGWJ010000005">
    <property type="protein sequence ID" value="KAL0418202.1"/>
    <property type="molecule type" value="Genomic_DNA"/>
</dbReference>
<feature type="region of interest" description="Disordered" evidence="2">
    <location>
        <begin position="66"/>
        <end position="88"/>
    </location>
</feature>
<protein>
    <submittedName>
        <fullName evidence="3">Uncharacterized protein</fullName>
    </submittedName>
</protein>
<comment type="caution">
    <text evidence="3">The sequence shown here is derived from an EMBL/GenBank/DDBJ whole genome shotgun (WGS) entry which is preliminary data.</text>
</comment>
<sequence>MASATIRLSSSSRSLRSGTRGRSRRRRRFRKSSYRIHRKRSAAARAASSPVNVPDWSKILKEEYRENGRREGDDYEEEVEENENRIPPHEFLARTRMASFSVQDGRDLRR</sequence>
<feature type="compositionally biased region" description="Low complexity" evidence="2">
    <location>
        <begin position="7"/>
        <end position="18"/>
    </location>
</feature>
<dbReference type="AlphaFoldDB" id="A0AAW2UPB5"/>
<evidence type="ECO:0000256" key="1">
    <source>
        <dbReference type="ARBA" id="ARBA00034773"/>
    </source>
</evidence>
<gene>
    <name evidence="3" type="ORF">Sradi_1233700</name>
</gene>
<comment type="similarity">
    <text evidence="1">Belongs to the senescence regulator S40 family.</text>
</comment>
<name>A0AAW2UPB5_SESRA</name>